<accession>A0AAC9IVI1</accession>
<organism evidence="2 3">
    <name type="scientific">Polynucleobacter asymbioticus</name>
    <dbReference type="NCBI Taxonomy" id="576611"/>
    <lineage>
        <taxon>Bacteria</taxon>
        <taxon>Pseudomonadati</taxon>
        <taxon>Pseudomonadota</taxon>
        <taxon>Betaproteobacteria</taxon>
        <taxon>Burkholderiales</taxon>
        <taxon>Burkholderiaceae</taxon>
        <taxon>Polynucleobacter</taxon>
    </lineage>
</organism>
<proteinExistence type="predicted"/>
<dbReference type="AlphaFoldDB" id="A0AAC9IVI1"/>
<keyword evidence="1" id="KW-0732">Signal</keyword>
<evidence type="ECO:0000256" key="1">
    <source>
        <dbReference type="SAM" id="SignalP"/>
    </source>
</evidence>
<evidence type="ECO:0000313" key="3">
    <source>
        <dbReference type="Proteomes" id="UP000182060"/>
    </source>
</evidence>
<evidence type="ECO:0000313" key="2">
    <source>
        <dbReference type="EMBL" id="APC02017.1"/>
    </source>
</evidence>
<dbReference type="EMBL" id="CP015017">
    <property type="protein sequence ID" value="APC02017.1"/>
    <property type="molecule type" value="Genomic_DNA"/>
</dbReference>
<sequence>MMKPLKKKAIFVLTQMALLFFCAISTQTAWAKWEEERDVTTNGKEEFVYYFKMNPQGQKLVLDKYVKRLIFIRPDRLKRSISQIKVDGVVIPVSSDPFSHYPEQTAITFENKDEVLKKLFLAKTIEFNVRYGQEEALSVFQIK</sequence>
<feature type="chain" id="PRO_5042192282" evidence="1">
    <location>
        <begin position="32"/>
        <end position="143"/>
    </location>
</feature>
<feature type="signal peptide" evidence="1">
    <location>
        <begin position="1"/>
        <end position="31"/>
    </location>
</feature>
<gene>
    <name evidence="2" type="ORF">AOC25_10515</name>
</gene>
<dbReference type="GeneID" id="31482237"/>
<name>A0AAC9IVI1_9BURK</name>
<dbReference type="Proteomes" id="UP000182060">
    <property type="component" value="Chromosome"/>
</dbReference>
<reference evidence="2" key="1">
    <citation type="journal article" date="2017" name="Appl. Environ. Microbiol.">
        <title>Microdiversification of a pelagic Polynucleobacter species is mainly driven by acquisition of genomic islands from a partially interspecific gene pool.</title>
        <authorList>
            <person name="Hoetzinger M."/>
            <person name="Hahn M.W."/>
            <person name="Jezberova J."/>
            <person name="Schmidt J."/>
            <person name="Koll U."/>
        </authorList>
    </citation>
    <scope>NUCLEOTIDE SEQUENCE</scope>
    <source>
        <strain evidence="2">MWH-RechtKol4</strain>
    </source>
</reference>
<protein>
    <submittedName>
        <fullName evidence="2">Uncharacterized protein</fullName>
    </submittedName>
</protein>
<dbReference type="RefSeq" id="WP_011903682.1">
    <property type="nucleotide sequence ID" value="NZ_CP015016.1"/>
</dbReference>